<gene>
    <name evidence="3" type="ORF">M407DRAFT_23541</name>
</gene>
<evidence type="ECO:0000313" key="4">
    <source>
        <dbReference type="Proteomes" id="UP000054248"/>
    </source>
</evidence>
<dbReference type="EMBL" id="KN823012">
    <property type="protein sequence ID" value="KIO27236.1"/>
    <property type="molecule type" value="Genomic_DNA"/>
</dbReference>
<accession>A0A0C3QJG0</accession>
<evidence type="ECO:0000256" key="1">
    <source>
        <dbReference type="SAM" id="MobiDB-lite"/>
    </source>
</evidence>
<reference evidence="4" key="2">
    <citation type="submission" date="2015-01" db="EMBL/GenBank/DDBJ databases">
        <title>Evolutionary Origins and Diversification of the Mycorrhizal Mutualists.</title>
        <authorList>
            <consortium name="DOE Joint Genome Institute"/>
            <consortium name="Mycorrhizal Genomics Consortium"/>
            <person name="Kohler A."/>
            <person name="Kuo A."/>
            <person name="Nagy L.G."/>
            <person name="Floudas D."/>
            <person name="Copeland A."/>
            <person name="Barry K.W."/>
            <person name="Cichocki N."/>
            <person name="Veneault-Fourrey C."/>
            <person name="LaButti K."/>
            <person name="Lindquist E.A."/>
            <person name="Lipzen A."/>
            <person name="Lundell T."/>
            <person name="Morin E."/>
            <person name="Murat C."/>
            <person name="Riley R."/>
            <person name="Ohm R."/>
            <person name="Sun H."/>
            <person name="Tunlid A."/>
            <person name="Henrissat B."/>
            <person name="Grigoriev I.V."/>
            <person name="Hibbett D.S."/>
            <person name="Martin F."/>
        </authorList>
    </citation>
    <scope>NUCLEOTIDE SEQUENCE [LARGE SCALE GENOMIC DNA]</scope>
    <source>
        <strain evidence="4">MUT 4182</strain>
    </source>
</reference>
<dbReference type="AlphaFoldDB" id="A0A0C3QJG0"/>
<keyword evidence="2" id="KW-1133">Transmembrane helix</keyword>
<dbReference type="Proteomes" id="UP000054248">
    <property type="component" value="Unassembled WGS sequence"/>
</dbReference>
<keyword evidence="2" id="KW-0472">Membrane</keyword>
<name>A0A0C3QJG0_9AGAM</name>
<dbReference type="OrthoDB" id="3232144at2759"/>
<protein>
    <submittedName>
        <fullName evidence="3">Uncharacterized protein</fullName>
    </submittedName>
</protein>
<feature type="region of interest" description="Disordered" evidence="1">
    <location>
        <begin position="220"/>
        <end position="260"/>
    </location>
</feature>
<evidence type="ECO:0000313" key="3">
    <source>
        <dbReference type="EMBL" id="KIO27236.1"/>
    </source>
</evidence>
<feature type="transmembrane region" description="Helical" evidence="2">
    <location>
        <begin position="187"/>
        <end position="210"/>
    </location>
</feature>
<feature type="compositionally biased region" description="Polar residues" evidence="1">
    <location>
        <begin position="234"/>
        <end position="247"/>
    </location>
</feature>
<keyword evidence="4" id="KW-1185">Reference proteome</keyword>
<dbReference type="HOGENOM" id="CLU_953749_0_0_1"/>
<proteinExistence type="predicted"/>
<keyword evidence="2" id="KW-0812">Transmembrane</keyword>
<evidence type="ECO:0000256" key="2">
    <source>
        <dbReference type="SAM" id="Phobius"/>
    </source>
</evidence>
<reference evidence="3 4" key="1">
    <citation type="submission" date="2014-04" db="EMBL/GenBank/DDBJ databases">
        <authorList>
            <consortium name="DOE Joint Genome Institute"/>
            <person name="Kuo A."/>
            <person name="Girlanda M."/>
            <person name="Perotto S."/>
            <person name="Kohler A."/>
            <person name="Nagy L.G."/>
            <person name="Floudas D."/>
            <person name="Copeland A."/>
            <person name="Barry K.W."/>
            <person name="Cichocki N."/>
            <person name="Veneault-Fourrey C."/>
            <person name="LaButti K."/>
            <person name="Lindquist E.A."/>
            <person name="Lipzen A."/>
            <person name="Lundell T."/>
            <person name="Morin E."/>
            <person name="Murat C."/>
            <person name="Sun H."/>
            <person name="Tunlid A."/>
            <person name="Henrissat B."/>
            <person name="Grigoriev I.V."/>
            <person name="Hibbett D.S."/>
            <person name="Martin F."/>
            <person name="Nordberg H.P."/>
            <person name="Cantor M.N."/>
            <person name="Hua S.X."/>
        </authorList>
    </citation>
    <scope>NUCLEOTIDE SEQUENCE [LARGE SCALE GENOMIC DNA]</scope>
    <source>
        <strain evidence="3 4">MUT 4182</strain>
    </source>
</reference>
<sequence>MAGSKVLQSRERLVALAISSLLYLGTIRAQTVVPLNDPGISFTGNAHYNASLCGGAIYLPNIGDSISWNFTGTDWRITAILGGEHSDLRKTTTLPEGSLSFAYYQGLNRPFPDCSQNDEEERWSGPRRQQLPLGPHTVVIQNEGNATDRGAGVLIGDLRYWPDPIQNLPTYTPKSQSSKSKKNHTGAIIGGVVGGVVFLAAVIVGGLFLWKPSFRQRFTRKRSGSAPRPLLAGSSLSKAGVSRSSMRISREEQRTDAGQLRMAEQAPLLASDLANINNPNSRLSSEGPPNRS</sequence>
<organism evidence="3 4">
    <name type="scientific">Tulasnella calospora MUT 4182</name>
    <dbReference type="NCBI Taxonomy" id="1051891"/>
    <lineage>
        <taxon>Eukaryota</taxon>
        <taxon>Fungi</taxon>
        <taxon>Dikarya</taxon>
        <taxon>Basidiomycota</taxon>
        <taxon>Agaricomycotina</taxon>
        <taxon>Agaricomycetes</taxon>
        <taxon>Cantharellales</taxon>
        <taxon>Tulasnellaceae</taxon>
        <taxon>Tulasnella</taxon>
    </lineage>
</organism>